<keyword evidence="2" id="KW-0813">Transport</keyword>
<dbReference type="Gene3D" id="1.10.287.70">
    <property type="match status" value="1"/>
</dbReference>
<comment type="subcellular location">
    <subcellularLocation>
        <location evidence="1">Membrane</location>
        <topology evidence="1">Multi-pass membrane protein</topology>
    </subcellularLocation>
</comment>
<evidence type="ECO:0000313" key="14">
    <source>
        <dbReference type="EMBL" id="MCA9381973.1"/>
    </source>
</evidence>
<dbReference type="PANTHER" id="PTHR11537:SF254">
    <property type="entry name" value="POTASSIUM VOLTAGE-GATED CHANNEL PROTEIN SHAB"/>
    <property type="match status" value="1"/>
</dbReference>
<name>A0A955RHQ5_9BACT</name>
<dbReference type="SUPFAM" id="SSF81324">
    <property type="entry name" value="Voltage-gated potassium channels"/>
    <property type="match status" value="1"/>
</dbReference>
<proteinExistence type="predicted"/>
<keyword evidence="9" id="KW-0406">Ion transport</keyword>
<feature type="transmembrane region" description="Helical" evidence="12">
    <location>
        <begin position="144"/>
        <end position="166"/>
    </location>
</feature>
<comment type="caution">
    <text evidence="14">The sequence shown here is derived from an EMBL/GenBank/DDBJ whole genome shotgun (WGS) entry which is preliminary data.</text>
</comment>
<evidence type="ECO:0000256" key="10">
    <source>
        <dbReference type="ARBA" id="ARBA00023136"/>
    </source>
</evidence>
<dbReference type="PANTHER" id="PTHR11537">
    <property type="entry name" value="VOLTAGE-GATED POTASSIUM CHANNEL"/>
    <property type="match status" value="1"/>
</dbReference>
<keyword evidence="7" id="KW-0630">Potassium</keyword>
<keyword evidence="11 14" id="KW-0407">Ion channel</keyword>
<evidence type="ECO:0000313" key="15">
    <source>
        <dbReference type="Proteomes" id="UP000782843"/>
    </source>
</evidence>
<dbReference type="AlphaFoldDB" id="A0A955RHQ5"/>
<feature type="non-terminal residue" evidence="14">
    <location>
        <position position="1"/>
    </location>
</feature>
<evidence type="ECO:0000256" key="2">
    <source>
        <dbReference type="ARBA" id="ARBA00022448"/>
    </source>
</evidence>
<evidence type="ECO:0000256" key="5">
    <source>
        <dbReference type="ARBA" id="ARBA00022826"/>
    </source>
</evidence>
<feature type="transmembrane region" description="Helical" evidence="12">
    <location>
        <begin position="206"/>
        <end position="231"/>
    </location>
</feature>
<keyword evidence="4 12" id="KW-0812">Transmembrane</keyword>
<dbReference type="GO" id="GO:0001508">
    <property type="term" value="P:action potential"/>
    <property type="evidence" value="ECO:0007669"/>
    <property type="project" value="TreeGrafter"/>
</dbReference>
<feature type="transmembrane region" description="Helical" evidence="12">
    <location>
        <begin position="64"/>
        <end position="83"/>
    </location>
</feature>
<accession>A0A955RHQ5</accession>
<dbReference type="Gene3D" id="1.20.120.350">
    <property type="entry name" value="Voltage-gated potassium channels. Chain C"/>
    <property type="match status" value="1"/>
</dbReference>
<evidence type="ECO:0000256" key="11">
    <source>
        <dbReference type="ARBA" id="ARBA00023303"/>
    </source>
</evidence>
<dbReference type="Pfam" id="PF00520">
    <property type="entry name" value="Ion_trans"/>
    <property type="match status" value="1"/>
</dbReference>
<feature type="transmembrane region" description="Helical" evidence="12">
    <location>
        <begin position="30"/>
        <end position="52"/>
    </location>
</feature>
<dbReference type="InterPro" id="IPR028325">
    <property type="entry name" value="VG_K_chnl"/>
</dbReference>
<evidence type="ECO:0000259" key="13">
    <source>
        <dbReference type="Pfam" id="PF00520"/>
    </source>
</evidence>
<dbReference type="PRINTS" id="PR00169">
    <property type="entry name" value="KCHANNEL"/>
</dbReference>
<feature type="transmembrane region" description="Helical" evidence="12">
    <location>
        <begin position="95"/>
        <end position="115"/>
    </location>
</feature>
<evidence type="ECO:0000256" key="4">
    <source>
        <dbReference type="ARBA" id="ARBA00022692"/>
    </source>
</evidence>
<dbReference type="Proteomes" id="UP000782843">
    <property type="component" value="Unassembled WGS sequence"/>
</dbReference>
<organism evidence="14 15">
    <name type="scientific">Candidatus Dojkabacteria bacterium</name>
    <dbReference type="NCBI Taxonomy" id="2099670"/>
    <lineage>
        <taxon>Bacteria</taxon>
        <taxon>Candidatus Dojkabacteria</taxon>
    </lineage>
</organism>
<gene>
    <name evidence="14" type="ORF">KC660_01035</name>
</gene>
<evidence type="ECO:0000256" key="6">
    <source>
        <dbReference type="ARBA" id="ARBA00022882"/>
    </source>
</evidence>
<dbReference type="InterPro" id="IPR027359">
    <property type="entry name" value="Volt_channel_dom_sf"/>
</dbReference>
<keyword evidence="5" id="KW-0631">Potassium channel</keyword>
<dbReference type="GO" id="GO:0008076">
    <property type="term" value="C:voltage-gated potassium channel complex"/>
    <property type="evidence" value="ECO:0007669"/>
    <property type="project" value="InterPro"/>
</dbReference>
<reference evidence="14" key="1">
    <citation type="submission" date="2020-04" db="EMBL/GenBank/DDBJ databases">
        <authorList>
            <person name="Zhang T."/>
        </authorList>
    </citation>
    <scope>NUCLEOTIDE SEQUENCE</scope>
    <source>
        <strain evidence="14">HKST-UBA10</strain>
    </source>
</reference>
<dbReference type="InterPro" id="IPR005821">
    <property type="entry name" value="Ion_trans_dom"/>
</dbReference>
<evidence type="ECO:0000256" key="12">
    <source>
        <dbReference type="SAM" id="Phobius"/>
    </source>
</evidence>
<evidence type="ECO:0000256" key="8">
    <source>
        <dbReference type="ARBA" id="ARBA00022989"/>
    </source>
</evidence>
<keyword evidence="6" id="KW-0851">Voltage-gated channel</keyword>
<feature type="domain" description="Ion transport" evidence="13">
    <location>
        <begin position="32"/>
        <end position="230"/>
    </location>
</feature>
<keyword evidence="10 12" id="KW-0472">Membrane</keyword>
<sequence>LLKLTLNLITTMSINTLDKSLANSKRPISYGYELFILILSILSIINIVLLLLPFNEASKEAVRVINLLLSIIFMGDFTYRLLNSKSKSYYFLKDLGWLDLLGSIPFGIARLFRLFRIFRAAKTIRQYGFQNMLNEFNSERAQSALLSVSLFIILVLEAGSSLIVAVEHQNPDANITTGGDALWWAFVTITTVGYGDEYPITPIGRVIGILVMIAGVGLFGVFTGFLANFFLTPRRKRKQVSQANKKAELETKLAKISKEIEEIKGILED</sequence>
<evidence type="ECO:0000256" key="7">
    <source>
        <dbReference type="ARBA" id="ARBA00022958"/>
    </source>
</evidence>
<evidence type="ECO:0000256" key="1">
    <source>
        <dbReference type="ARBA" id="ARBA00004141"/>
    </source>
</evidence>
<reference evidence="14" key="2">
    <citation type="journal article" date="2021" name="Microbiome">
        <title>Successional dynamics and alternative stable states in a saline activated sludge microbial community over 9 years.</title>
        <authorList>
            <person name="Wang Y."/>
            <person name="Ye J."/>
            <person name="Ju F."/>
            <person name="Liu L."/>
            <person name="Boyd J.A."/>
            <person name="Deng Y."/>
            <person name="Parks D.H."/>
            <person name="Jiang X."/>
            <person name="Yin X."/>
            <person name="Woodcroft B.J."/>
            <person name="Tyson G.W."/>
            <person name="Hugenholtz P."/>
            <person name="Polz M.F."/>
            <person name="Zhang T."/>
        </authorList>
    </citation>
    <scope>NUCLEOTIDE SEQUENCE</scope>
    <source>
        <strain evidence="14">HKST-UBA10</strain>
    </source>
</reference>
<dbReference type="Gene3D" id="1.20.5.110">
    <property type="match status" value="1"/>
</dbReference>
<evidence type="ECO:0000256" key="3">
    <source>
        <dbReference type="ARBA" id="ARBA00022538"/>
    </source>
</evidence>
<keyword evidence="8 12" id="KW-1133">Transmembrane helix</keyword>
<dbReference type="GO" id="GO:0005249">
    <property type="term" value="F:voltage-gated potassium channel activity"/>
    <property type="evidence" value="ECO:0007669"/>
    <property type="project" value="InterPro"/>
</dbReference>
<protein>
    <submittedName>
        <fullName evidence="14">Potassium channel family protein</fullName>
    </submittedName>
</protein>
<keyword evidence="3" id="KW-0633">Potassium transport</keyword>
<evidence type="ECO:0000256" key="9">
    <source>
        <dbReference type="ARBA" id="ARBA00023065"/>
    </source>
</evidence>
<dbReference type="EMBL" id="JAGQLG010000033">
    <property type="protein sequence ID" value="MCA9381973.1"/>
    <property type="molecule type" value="Genomic_DNA"/>
</dbReference>